<dbReference type="InterPro" id="IPR050410">
    <property type="entry name" value="CCR4/nocturin_mRNA_transcr"/>
</dbReference>
<dbReference type="Gene3D" id="3.60.10.10">
    <property type="entry name" value="Endonuclease/exonuclease/phosphatase"/>
    <property type="match status" value="1"/>
</dbReference>
<dbReference type="Proteomes" id="UP000192220">
    <property type="component" value="Unplaced"/>
</dbReference>
<dbReference type="AlphaFoldDB" id="A0A2I4ALW3"/>
<feature type="domain" description="Endonuclease/exonuclease/phosphatase" evidence="2">
    <location>
        <begin position="309"/>
        <end position="671"/>
    </location>
</feature>
<dbReference type="SUPFAM" id="SSF56219">
    <property type="entry name" value="DNase I-like"/>
    <property type="match status" value="1"/>
</dbReference>
<organism evidence="3 4">
    <name type="scientific">Austrofundulus limnaeus</name>
    <name type="common">Annual killifish</name>
    <dbReference type="NCBI Taxonomy" id="52670"/>
    <lineage>
        <taxon>Eukaryota</taxon>
        <taxon>Metazoa</taxon>
        <taxon>Chordata</taxon>
        <taxon>Craniata</taxon>
        <taxon>Vertebrata</taxon>
        <taxon>Euteleostomi</taxon>
        <taxon>Actinopterygii</taxon>
        <taxon>Neopterygii</taxon>
        <taxon>Teleostei</taxon>
        <taxon>Neoteleostei</taxon>
        <taxon>Acanthomorphata</taxon>
        <taxon>Ovalentaria</taxon>
        <taxon>Atherinomorphae</taxon>
        <taxon>Cyprinodontiformes</taxon>
        <taxon>Rivulidae</taxon>
        <taxon>Austrofundulus</taxon>
    </lineage>
</organism>
<name>A0A2I4ALW3_AUSLI</name>
<feature type="region of interest" description="Disordered" evidence="1">
    <location>
        <begin position="95"/>
        <end position="197"/>
    </location>
</feature>
<dbReference type="InterPro" id="IPR005135">
    <property type="entry name" value="Endo/exonuclease/phosphatase"/>
</dbReference>
<gene>
    <name evidence="4" type="primary">LOC106512406</name>
</gene>
<dbReference type="PANTHER" id="PTHR12121:SF27">
    <property type="entry name" value="PROTEIN ANGEL HOMOLOG 2"/>
    <property type="match status" value="1"/>
</dbReference>
<dbReference type="InParanoid" id="A0A2I4ALW3"/>
<proteinExistence type="predicted"/>
<keyword evidence="3" id="KW-1185">Reference proteome</keyword>
<accession>A0A2I4ALW3</accession>
<evidence type="ECO:0000259" key="2">
    <source>
        <dbReference type="Pfam" id="PF03372"/>
    </source>
</evidence>
<feature type="compositionally biased region" description="Basic and acidic residues" evidence="1">
    <location>
        <begin position="147"/>
        <end position="176"/>
    </location>
</feature>
<dbReference type="InterPro" id="IPR036691">
    <property type="entry name" value="Endo/exonu/phosph_ase_sf"/>
</dbReference>
<dbReference type="OrthoDB" id="10253982at2759"/>
<sequence length="682" mass="75928">MFLHRLMSFSSSFCPRRRPGLCQATSRSAVAFSSNLQPSIPASHPWWSVQGFPPWPPRLLRPRPPAGLFFAGRTFQPFNLSCGRSLHVSAGRTMQCPDRAYPNKRLKDREEKGGGVGGAPREMRGKAEEGESKRDCSLRPNHHFRAGNHEETKSRGERSASRDKHVERTKDEKKGSGNDQHSTQTLESKPVPDQVPEHKANPWFKRKAEEELCHKPNPWFKGRGPHWKETGPAPAEQLADGSVGAAKWTGLKSNPPSTSQTLNVWHRVYRPPPSPWIHLPVKRLQRQWETCSAEAQPPGGSAAFDFSVMSYNILSQELLQDNAHLYRHCEPGVLPWDYRLPNLLAEIQQLNADILCLQEVQEDHYENQIKPVLQAHGYQCEFKKRTGKKPDGCAVIFKASRFSLLASSPVEFFRPGDVLLDRDNVGLVVLLQPNHLVGQSDSSSLVCVANTHLLYNPRRGDVKLAQLAILLAEVGRLSRLPNGATCPVVFCGDLNSVPGSPLSTFLTTGCLDYRGMQISTVSGQETSSRSKRLLKSPIWSPSLGISSECQYESKGSDESSPISPTGGISNLTVEDLTKKSTAVNSWKIEHSLNLQSSYRHHLMPDGRPEITTCHSRTALTVDYILYSSDFPTQSSFPGGRSLQLLGRLSLVGQSELEEVNNLPNQHHSSDHLPLLASFRLRR</sequence>
<dbReference type="PANTHER" id="PTHR12121">
    <property type="entry name" value="CARBON CATABOLITE REPRESSOR PROTEIN 4"/>
    <property type="match status" value="1"/>
</dbReference>
<dbReference type="KEGG" id="alim:106512406"/>
<protein>
    <submittedName>
        <fullName evidence="4">Protein angel homolog 2</fullName>
    </submittedName>
</protein>
<dbReference type="GeneID" id="106512406"/>
<feature type="compositionally biased region" description="Polar residues" evidence="1">
    <location>
        <begin position="177"/>
        <end position="187"/>
    </location>
</feature>
<dbReference type="GO" id="GO:0070935">
    <property type="term" value="P:3'-UTR-mediated mRNA stabilization"/>
    <property type="evidence" value="ECO:0007669"/>
    <property type="project" value="TreeGrafter"/>
</dbReference>
<feature type="compositionally biased region" description="Basic and acidic residues" evidence="1">
    <location>
        <begin position="121"/>
        <end position="137"/>
    </location>
</feature>
<dbReference type="FunCoup" id="A0A2I4ALW3">
    <property type="interactions" value="343"/>
</dbReference>
<dbReference type="Pfam" id="PF03372">
    <property type="entry name" value="Exo_endo_phos"/>
    <property type="match status" value="1"/>
</dbReference>
<dbReference type="GO" id="GO:0000175">
    <property type="term" value="F:3'-5'-RNA exonuclease activity"/>
    <property type="evidence" value="ECO:0007669"/>
    <property type="project" value="TreeGrafter"/>
</dbReference>
<evidence type="ECO:0000256" key="1">
    <source>
        <dbReference type="SAM" id="MobiDB-lite"/>
    </source>
</evidence>
<dbReference type="RefSeq" id="XP_013856485.1">
    <property type="nucleotide sequence ID" value="XM_014001031.1"/>
</dbReference>
<reference evidence="4" key="1">
    <citation type="submission" date="2025-08" db="UniProtKB">
        <authorList>
            <consortium name="RefSeq"/>
        </authorList>
    </citation>
    <scope>IDENTIFICATION</scope>
</reference>
<dbReference type="GO" id="GO:0003730">
    <property type="term" value="F:mRNA 3'-UTR binding"/>
    <property type="evidence" value="ECO:0007669"/>
    <property type="project" value="TreeGrafter"/>
</dbReference>
<evidence type="ECO:0000313" key="4">
    <source>
        <dbReference type="RefSeq" id="XP_013856485.1"/>
    </source>
</evidence>
<evidence type="ECO:0000313" key="3">
    <source>
        <dbReference type="Proteomes" id="UP000192220"/>
    </source>
</evidence>